<reference evidence="1" key="1">
    <citation type="journal article" date="2014" name="Virus Genes">
        <title>Complete genome sequence of the first non-Asian isolate of Bombyx mori nucleopolyhedrovirus.</title>
        <authorList>
            <person name="Ardisson-Araujo D.M."/>
            <person name="Melo F.L."/>
            <person name="de Souza Andrade M."/>
            <person name="Brancalhao R.M."/>
            <person name="Bao S.N."/>
            <person name="Ribeiro B.M."/>
        </authorList>
    </citation>
    <scope>NUCLEOTIDE SEQUENCE</scope>
    <source>
        <strain evidence="1">Brazilian</strain>
    </source>
</reference>
<reference evidence="1" key="2">
    <citation type="submission" date="2014-01" db="EMBL/GenBank/DDBJ databases">
        <authorList>
            <person name="Ardisson-Araujo D.M.P."/>
            <person name="Melo F.L."/>
            <person name="Brancalhao R.M.C."/>
            <person name="Bao S.N."/>
            <person name="Ribeiro B.M."/>
        </authorList>
    </citation>
    <scope>NUCLEOTIDE SEQUENCE</scope>
    <source>
        <strain evidence="1">Brazilian</strain>
    </source>
</reference>
<evidence type="ECO:0000313" key="1">
    <source>
        <dbReference type="EMBL" id="AIS92795.1"/>
    </source>
</evidence>
<accession>A0A097DBT4</accession>
<proteinExistence type="predicted"/>
<protein>
    <submittedName>
        <fullName evidence="1">Uncharacterized protein</fullName>
    </submittedName>
</protein>
<sequence length="99" mass="11467">MTTSVDAVTKLIRLQNDVLDMMREVDQYLNSNTPDYTIESLNAPGKQFDFLDEMLTKKLIESNAIVFDETNKNLKFIHNSINVCLNRCINLITIKHYVQ</sequence>
<gene>
    <name evidence="1" type="ORF">Bm(Br)Orf-64</name>
</gene>
<dbReference type="SUPFAM" id="SSF63491">
    <property type="entry name" value="BAG domain"/>
    <property type="match status" value="1"/>
</dbReference>
<dbReference type="InterPro" id="IPR024322">
    <property type="entry name" value="DUF2682"/>
</dbReference>
<organismHost>
    <name type="scientific">Bombyx mori</name>
    <name type="common">Silk moth</name>
    <dbReference type="NCBI Taxonomy" id="7091"/>
</organismHost>
<name>A0A097DBT4_NPVBM</name>
<organism evidence="1">
    <name type="scientific">Bombyx mori nuclear polyhedrosis virus</name>
    <name type="common">BmNPV</name>
    <dbReference type="NCBI Taxonomy" id="271108"/>
    <lineage>
        <taxon>Viruses</taxon>
        <taxon>Viruses incertae sedis</taxon>
        <taxon>Naldaviricetes</taxon>
        <taxon>Lefavirales</taxon>
        <taxon>Baculoviridae</taxon>
        <taxon>Alphabaculovirus</taxon>
        <taxon>Alphabaculovirus bomori</taxon>
    </lineage>
</organism>
<dbReference type="EMBL" id="KJ186100">
    <property type="protein sequence ID" value="AIS92795.1"/>
    <property type="molecule type" value="Genomic_DNA"/>
</dbReference>
<dbReference type="Pfam" id="PF10909">
    <property type="entry name" value="DUF2682"/>
    <property type="match status" value="1"/>
</dbReference>